<keyword evidence="1" id="KW-1133">Transmembrane helix</keyword>
<feature type="transmembrane region" description="Helical" evidence="1">
    <location>
        <begin position="85"/>
        <end position="102"/>
    </location>
</feature>
<dbReference type="Pfam" id="PF04307">
    <property type="entry name" value="YdjM"/>
    <property type="match status" value="1"/>
</dbReference>
<dbReference type="AlphaFoldDB" id="A0A517YB46"/>
<name>A0A517YB46_9BACT</name>
<dbReference type="RefSeq" id="WP_145088329.1">
    <property type="nucleotide sequence ID" value="NZ_CP036274.1"/>
</dbReference>
<sequence>MADFKSHITFSSVLGVGYGTVGFFFLNEPIEISILGGALCSLSGMLPDLDSDSGTPVREMSTFAAAVIPMLMMPRFEALHWSREMMVLAAAITYVIIRFGIVEIFKRYTVHRGMWHSIPACLTCGLLTFLIVADLDLQIRLFKAGGVMLGFFSHLLLDEIWSFNVRSGRLNVKKSFGTAIKFFGKDSWANYSVYGKLLALSFFAVGDPMLMDHFGHEVHFGHPAGLQASQQIQQQFQRVDQRFVPADQQPYDPNTQPIDPATQQALEQARYRAQYEYQQQQQYPPQLQR</sequence>
<organism evidence="2 3">
    <name type="scientific">Anatilimnocola aggregata</name>
    <dbReference type="NCBI Taxonomy" id="2528021"/>
    <lineage>
        <taxon>Bacteria</taxon>
        <taxon>Pseudomonadati</taxon>
        <taxon>Planctomycetota</taxon>
        <taxon>Planctomycetia</taxon>
        <taxon>Pirellulales</taxon>
        <taxon>Pirellulaceae</taxon>
        <taxon>Anatilimnocola</taxon>
    </lineage>
</organism>
<evidence type="ECO:0000256" key="1">
    <source>
        <dbReference type="SAM" id="Phobius"/>
    </source>
</evidence>
<protein>
    <recommendedName>
        <fullName evidence="4">Metal-dependent hydrolase</fullName>
    </recommendedName>
</protein>
<feature type="transmembrane region" description="Helical" evidence="1">
    <location>
        <begin position="114"/>
        <end position="133"/>
    </location>
</feature>
<dbReference type="OrthoDB" id="5295350at2"/>
<dbReference type="EMBL" id="CP036274">
    <property type="protein sequence ID" value="QDU27470.1"/>
    <property type="molecule type" value="Genomic_DNA"/>
</dbReference>
<dbReference type="KEGG" id="aagg:ETAA8_25580"/>
<keyword evidence="1" id="KW-0812">Transmembrane</keyword>
<dbReference type="InterPro" id="IPR007404">
    <property type="entry name" value="YdjM-like"/>
</dbReference>
<keyword evidence="3" id="KW-1185">Reference proteome</keyword>
<dbReference type="Proteomes" id="UP000315017">
    <property type="component" value="Chromosome"/>
</dbReference>
<evidence type="ECO:0000313" key="3">
    <source>
        <dbReference type="Proteomes" id="UP000315017"/>
    </source>
</evidence>
<evidence type="ECO:0008006" key="4">
    <source>
        <dbReference type="Google" id="ProtNLM"/>
    </source>
</evidence>
<gene>
    <name evidence="2" type="ORF">ETAA8_25580</name>
</gene>
<proteinExistence type="predicted"/>
<keyword evidence="1" id="KW-0472">Membrane</keyword>
<feature type="transmembrane region" description="Helical" evidence="1">
    <location>
        <begin position="7"/>
        <end position="26"/>
    </location>
</feature>
<reference evidence="2 3" key="1">
    <citation type="submission" date="2019-02" db="EMBL/GenBank/DDBJ databases">
        <title>Deep-cultivation of Planctomycetes and their phenomic and genomic characterization uncovers novel biology.</title>
        <authorList>
            <person name="Wiegand S."/>
            <person name="Jogler M."/>
            <person name="Boedeker C."/>
            <person name="Pinto D."/>
            <person name="Vollmers J."/>
            <person name="Rivas-Marin E."/>
            <person name="Kohn T."/>
            <person name="Peeters S.H."/>
            <person name="Heuer A."/>
            <person name="Rast P."/>
            <person name="Oberbeckmann S."/>
            <person name="Bunk B."/>
            <person name="Jeske O."/>
            <person name="Meyerdierks A."/>
            <person name="Storesund J.E."/>
            <person name="Kallscheuer N."/>
            <person name="Luecker S."/>
            <person name="Lage O.M."/>
            <person name="Pohl T."/>
            <person name="Merkel B.J."/>
            <person name="Hornburger P."/>
            <person name="Mueller R.-W."/>
            <person name="Bruemmer F."/>
            <person name="Labrenz M."/>
            <person name="Spormann A.M."/>
            <person name="Op den Camp H."/>
            <person name="Overmann J."/>
            <person name="Amann R."/>
            <person name="Jetten M.S.M."/>
            <person name="Mascher T."/>
            <person name="Medema M.H."/>
            <person name="Devos D.P."/>
            <person name="Kaster A.-K."/>
            <person name="Ovreas L."/>
            <person name="Rohde M."/>
            <person name="Galperin M.Y."/>
            <person name="Jogler C."/>
        </authorList>
    </citation>
    <scope>NUCLEOTIDE SEQUENCE [LARGE SCALE GENOMIC DNA]</scope>
    <source>
        <strain evidence="2 3">ETA_A8</strain>
    </source>
</reference>
<evidence type="ECO:0000313" key="2">
    <source>
        <dbReference type="EMBL" id="QDU27470.1"/>
    </source>
</evidence>
<accession>A0A517YB46</accession>